<keyword evidence="9" id="KW-0653">Protein transport</keyword>
<dbReference type="Gene3D" id="3.30.450.60">
    <property type="match status" value="1"/>
</dbReference>
<evidence type="ECO:0000256" key="7">
    <source>
        <dbReference type="ARBA" id="ARBA00022692"/>
    </source>
</evidence>
<dbReference type="PANTHER" id="PTHR10830:SF0">
    <property type="entry name" value="DOLICHYL-DIPHOSPHOOLIGOSACCHARIDE--PROTEIN GLYCOSYLTRANSFERASE 48 KDA SUBUNIT"/>
    <property type="match status" value="1"/>
</dbReference>
<evidence type="ECO:0000256" key="9">
    <source>
        <dbReference type="ARBA" id="ARBA00022927"/>
    </source>
</evidence>
<dbReference type="SUPFAM" id="SSF64356">
    <property type="entry name" value="SNARE-like"/>
    <property type="match status" value="1"/>
</dbReference>
<keyword evidence="11 13" id="KW-0472">Membrane</keyword>
<evidence type="ECO:0000313" key="15">
    <source>
        <dbReference type="EMBL" id="KAK2557768.1"/>
    </source>
</evidence>
<dbReference type="InterPro" id="IPR005013">
    <property type="entry name" value="DDOST_48_kDa_subunit"/>
</dbReference>
<dbReference type="Pfam" id="PF01217">
    <property type="entry name" value="Clat_adaptor_s"/>
    <property type="match status" value="1"/>
</dbReference>
<dbReference type="Pfam" id="PF23358">
    <property type="entry name" value="OST48_MD"/>
    <property type="match status" value="1"/>
</dbReference>
<evidence type="ECO:0000256" key="11">
    <source>
        <dbReference type="ARBA" id="ARBA00023136"/>
    </source>
</evidence>
<evidence type="ECO:0000256" key="10">
    <source>
        <dbReference type="ARBA" id="ARBA00022989"/>
    </source>
</evidence>
<gene>
    <name evidence="15" type="ORF">P5673_020134</name>
</gene>
<comment type="subunit">
    <text evidence="13">Component of the oligosaccharyltransferase (OST) complex.</text>
</comment>
<dbReference type="GO" id="GO:0018279">
    <property type="term" value="P:protein N-linked glycosylation via asparagine"/>
    <property type="evidence" value="ECO:0007669"/>
    <property type="project" value="UniProtKB-UniRule"/>
</dbReference>
<dbReference type="SUPFAM" id="SSF49447">
    <property type="entry name" value="Second domain of Mu2 adaptin subunit (ap50) of ap2 adaptor"/>
    <property type="match status" value="1"/>
</dbReference>
<reference evidence="15" key="2">
    <citation type="journal article" date="2023" name="Science">
        <title>Genomic signatures of disease resistance in endangered staghorn corals.</title>
        <authorList>
            <person name="Vollmer S.V."/>
            <person name="Selwyn J.D."/>
            <person name="Despard B.A."/>
            <person name="Roesel C.L."/>
        </authorList>
    </citation>
    <scope>NUCLEOTIDE SEQUENCE</scope>
    <source>
        <strain evidence="15">K2</strain>
    </source>
</reference>
<sequence length="748" mass="84491">MIGGFFVYNHKGEVLISRVYRDDIGRNAVDAFRVNVIHARGQVRSPVTNIARTSFFHIRQGNVWLAAVTRQNVNAAMVFEFLNRTVEIMISYFGKVTEEGIKNNFVLIYELLDEIADYGYPQKTDTAILKTFITQQGIKTQTREEQAQITSQVTGQIGWRREGIKYRRNELFLDVLESVNLLMSPQEIQQANQELQLTIARSIRWCVKLSKFETERAISFIPPDGEFELMKYRTTKDISLPFRVIPLVREVGRSRMEVKVVIKSNFKQSILGQKIEVKIPTPPTTAGVQVVCMKGKAKYKASENAILWKIKRMGGMKESQISAEIDLMATKDNKKWARPPISLNFEVHEAGGKTLVLLDNANTKETHSIFFNSLKERGFDLVFRSADDASLTLVKYGEFLYQHLIIFSPSVEEFGGSLNVRAITDFIDGGGNVLVATSSSIGDPIRELGSECGVEFDDEKTAVIDHINHDISDLDRHTLIVAESSNVIKASSITGHAITNPLLFQGVGMTADPDNPLVLEVYPHAVGKSTLLIAGLQARNNARVVFSGSLDFFSDEFFSKAVQSSKAGSKLYSKSGNQDLAIALSEWVFKEQGVLRVGEVKHHRVGEVTPPVAYTIEEDVVYSIRIEELVNGQWESFNGMDVQLEFFRIDPFIRVTLNKSNEGFFFAKFKLPDVYGVFQFKVEYNRVGFTYLHSKTQVSVRPKEHTQYERFIPSAYPYYASAFSMMLGLFIFSLVFLHHKDEVKSKAE</sequence>
<dbReference type="InterPro" id="IPR036168">
    <property type="entry name" value="AP2_Mu_C_sf"/>
</dbReference>
<evidence type="ECO:0000259" key="14">
    <source>
        <dbReference type="PROSITE" id="PS51072"/>
    </source>
</evidence>
<dbReference type="GO" id="GO:0008250">
    <property type="term" value="C:oligosaccharyltransferase complex"/>
    <property type="evidence" value="ECO:0007669"/>
    <property type="project" value="TreeGrafter"/>
</dbReference>
<evidence type="ECO:0000256" key="12">
    <source>
        <dbReference type="ARBA" id="ARBA00023176"/>
    </source>
</evidence>
<name>A0AAD9QAJ3_ACRCE</name>
<comment type="caution">
    <text evidence="15">The sequence shown here is derived from an EMBL/GenBank/DDBJ whole genome shotgun (WGS) entry which is preliminary data.</text>
</comment>
<dbReference type="InterPro" id="IPR001392">
    <property type="entry name" value="Clathrin_mu"/>
</dbReference>
<comment type="function">
    <text evidence="13">Subunit of the oligosaccharyl transferase (OST) complex that catalyzes the initial transfer of a defined glycan (Glc(3)Man(9)GlcNAc(2) in eukaryotes) from the lipid carrier dolichol-pyrophosphate to an asparagine residue within an Asn-X-Ser/Thr consensus motif in nascent polypeptide chains, the first step in protein N-glycosylation. N-glycosylation occurs cotranslationally and the complex associates with the Sec61 complex at the channel-forming translocon complex that mediates protein translocation across the endoplasmic reticulum (ER).</text>
</comment>
<dbReference type="PRINTS" id="PR00314">
    <property type="entry name" value="CLATHRINADPT"/>
</dbReference>
<proteinExistence type="inferred from homology"/>
<reference evidence="15" key="1">
    <citation type="journal article" date="2023" name="G3 (Bethesda)">
        <title>Whole genome assembly and annotation of the endangered Caribbean coral Acropora cervicornis.</title>
        <authorList>
            <person name="Selwyn J.D."/>
            <person name="Vollmer S.V."/>
        </authorList>
    </citation>
    <scope>NUCLEOTIDE SEQUENCE</scope>
    <source>
        <strain evidence="15">K2</strain>
    </source>
</reference>
<dbReference type="InterPro" id="IPR022775">
    <property type="entry name" value="AP_mu_sigma_su"/>
</dbReference>
<evidence type="ECO:0000256" key="5">
    <source>
        <dbReference type="ARBA" id="ARBA00013350"/>
    </source>
</evidence>
<dbReference type="InterPro" id="IPR018240">
    <property type="entry name" value="Clathrin_mu_CS"/>
</dbReference>
<dbReference type="Gene3D" id="2.60.40.1170">
    <property type="entry name" value="Mu homology domain, subdomain B"/>
    <property type="match status" value="2"/>
</dbReference>
<keyword evidence="6" id="KW-0813">Transport</keyword>
<dbReference type="InterPro" id="IPR055457">
    <property type="entry name" value="OST48_N"/>
</dbReference>
<protein>
    <recommendedName>
        <fullName evidence="5 13">Dolichyl-diphosphooligosaccharide--protein glycosyltransferase 48 kDa subunit</fullName>
        <shortName evidence="13">Oligosaccharyl transferase 48 kDa subunit</shortName>
    </recommendedName>
</protein>
<feature type="domain" description="MHD" evidence="14">
    <location>
        <begin position="142"/>
        <end position="391"/>
    </location>
</feature>
<keyword evidence="10 13" id="KW-1133">Transmembrane helix</keyword>
<evidence type="ECO:0000313" key="16">
    <source>
        <dbReference type="Proteomes" id="UP001249851"/>
    </source>
</evidence>
<keyword evidence="8 13" id="KW-0256">Endoplasmic reticulum</keyword>
<evidence type="ECO:0000256" key="8">
    <source>
        <dbReference type="ARBA" id="ARBA00022824"/>
    </source>
</evidence>
<dbReference type="InterPro" id="IPR011012">
    <property type="entry name" value="Longin-like_dom_sf"/>
</dbReference>
<dbReference type="GO" id="GO:0030131">
    <property type="term" value="C:clathrin adaptor complex"/>
    <property type="evidence" value="ECO:0007669"/>
    <property type="project" value="InterPro"/>
</dbReference>
<dbReference type="CDD" id="cd14836">
    <property type="entry name" value="AP2_Mu_N"/>
    <property type="match status" value="1"/>
</dbReference>
<dbReference type="PANTHER" id="PTHR10830">
    <property type="entry name" value="DOLICHYL-DIPHOSPHOOLIGOSACCHARIDE--PROTEIN GLYCOSYLTRANSFERASE 48 KDA SUBUNIT"/>
    <property type="match status" value="1"/>
</dbReference>
<dbReference type="PROSITE" id="PS00990">
    <property type="entry name" value="CLAT_ADAPTOR_M_1"/>
    <property type="match status" value="1"/>
</dbReference>
<dbReference type="PROSITE" id="PS00991">
    <property type="entry name" value="CLAT_ADAPTOR_M_2"/>
    <property type="match status" value="1"/>
</dbReference>
<dbReference type="GO" id="GO:0016192">
    <property type="term" value="P:vesicle-mediated transport"/>
    <property type="evidence" value="ECO:0007669"/>
    <property type="project" value="InterPro"/>
</dbReference>
<keyword evidence="16" id="KW-1185">Reference proteome</keyword>
<keyword evidence="12" id="KW-0168">Coated pit</keyword>
<dbReference type="Pfam" id="PF00928">
    <property type="entry name" value="Adap_comp_sub"/>
    <property type="match status" value="1"/>
</dbReference>
<dbReference type="GO" id="GO:0006886">
    <property type="term" value="P:intracellular protein transport"/>
    <property type="evidence" value="ECO:0007669"/>
    <property type="project" value="InterPro"/>
</dbReference>
<dbReference type="EMBL" id="JARQWQ010000048">
    <property type="protein sequence ID" value="KAK2557768.1"/>
    <property type="molecule type" value="Genomic_DNA"/>
</dbReference>
<evidence type="ECO:0000256" key="2">
    <source>
        <dbReference type="ARBA" id="ARBA00004277"/>
    </source>
</evidence>
<dbReference type="InterPro" id="IPR028565">
    <property type="entry name" value="MHD"/>
</dbReference>
<dbReference type="Pfam" id="PF03345">
    <property type="entry name" value="OST48_N"/>
    <property type="match status" value="2"/>
</dbReference>
<evidence type="ECO:0000256" key="3">
    <source>
        <dbReference type="ARBA" id="ARBA00004922"/>
    </source>
</evidence>
<comment type="pathway">
    <text evidence="3 13">Protein modification; protein glycosylation.</text>
</comment>
<organism evidence="15 16">
    <name type="scientific">Acropora cervicornis</name>
    <name type="common">Staghorn coral</name>
    <dbReference type="NCBI Taxonomy" id="6130"/>
    <lineage>
        <taxon>Eukaryota</taxon>
        <taxon>Metazoa</taxon>
        <taxon>Cnidaria</taxon>
        <taxon>Anthozoa</taxon>
        <taxon>Hexacorallia</taxon>
        <taxon>Scleractinia</taxon>
        <taxon>Astrocoeniina</taxon>
        <taxon>Acroporidae</taxon>
        <taxon>Acropora</taxon>
    </lineage>
</organism>
<dbReference type="FunFam" id="3.30.450.60:FF:000002">
    <property type="entry name" value="AP-2 complex subunit mu, putative"/>
    <property type="match status" value="1"/>
</dbReference>
<dbReference type="GO" id="GO:0005905">
    <property type="term" value="C:clathrin-coated pit"/>
    <property type="evidence" value="ECO:0007669"/>
    <property type="project" value="UniProtKB-KW"/>
</dbReference>
<comment type="similarity">
    <text evidence="4 13">Belongs to the DDOST 48 kDa subunit family.</text>
</comment>
<dbReference type="Proteomes" id="UP001249851">
    <property type="component" value="Unassembled WGS sequence"/>
</dbReference>
<accession>A0AAD9QAJ3</accession>
<feature type="transmembrane region" description="Helical" evidence="13">
    <location>
        <begin position="716"/>
        <end position="737"/>
    </location>
</feature>
<dbReference type="InterPro" id="IPR055459">
    <property type="entry name" value="OST48_MD"/>
</dbReference>
<dbReference type="InterPro" id="IPR043532">
    <property type="entry name" value="AP2_Mu_N"/>
</dbReference>
<dbReference type="PROSITE" id="PS51072">
    <property type="entry name" value="MHD"/>
    <property type="match status" value="1"/>
</dbReference>
<comment type="subcellular location">
    <subcellularLocation>
        <location evidence="1 13">Endoplasmic reticulum membrane</location>
        <topology evidence="1 13">Single-pass type I membrane protein</topology>
    </subcellularLocation>
    <subcellularLocation>
        <location evidence="2">Membrane</location>
        <location evidence="2">Coated pit</location>
        <topology evidence="2">Peripheral membrane protein</topology>
        <orientation evidence="2">Cytoplasmic side</orientation>
    </subcellularLocation>
</comment>
<evidence type="ECO:0000256" key="6">
    <source>
        <dbReference type="ARBA" id="ARBA00022448"/>
    </source>
</evidence>
<keyword evidence="7 13" id="KW-0812">Transmembrane</keyword>
<evidence type="ECO:0000256" key="13">
    <source>
        <dbReference type="RuleBase" id="RU361142"/>
    </source>
</evidence>
<evidence type="ECO:0000256" key="1">
    <source>
        <dbReference type="ARBA" id="ARBA00004115"/>
    </source>
</evidence>
<dbReference type="AlphaFoldDB" id="A0AAD9QAJ3"/>
<evidence type="ECO:0000256" key="4">
    <source>
        <dbReference type="ARBA" id="ARBA00008743"/>
    </source>
</evidence>